<dbReference type="GO" id="GO:0000288">
    <property type="term" value="P:nuclear-transcribed mRNA catabolic process, deadenylation-dependent decay"/>
    <property type="evidence" value="ECO:0007669"/>
    <property type="project" value="TreeGrafter"/>
</dbReference>
<name>A0A8X6W4T5_TRICX</name>
<gene>
    <name evidence="2" type="primary">Cnot1</name>
    <name evidence="2" type="ORF">TNCV_4394831</name>
</gene>
<dbReference type="AlphaFoldDB" id="A0A8X6W4T5"/>
<dbReference type="GO" id="GO:0060090">
    <property type="term" value="F:molecular adaptor activity"/>
    <property type="evidence" value="ECO:0007669"/>
    <property type="project" value="TreeGrafter"/>
</dbReference>
<dbReference type="Proteomes" id="UP000887159">
    <property type="component" value="Unassembled WGS sequence"/>
</dbReference>
<proteinExistence type="predicted"/>
<comment type="caution">
    <text evidence="2">The sequence shown here is derived from an EMBL/GenBank/DDBJ whole genome shotgun (WGS) entry which is preliminary data.</text>
</comment>
<dbReference type="GO" id="GO:0000932">
    <property type="term" value="C:P-body"/>
    <property type="evidence" value="ECO:0007669"/>
    <property type="project" value="TreeGrafter"/>
</dbReference>
<dbReference type="PANTHER" id="PTHR13162:SF8">
    <property type="entry name" value="CCR4-NOT TRANSCRIPTION COMPLEX SUBUNIT 1"/>
    <property type="match status" value="1"/>
</dbReference>
<evidence type="ECO:0000259" key="1">
    <source>
        <dbReference type="Pfam" id="PF22940"/>
    </source>
</evidence>
<organism evidence="2 3">
    <name type="scientific">Trichonephila clavipes</name>
    <name type="common">Golden silk orbweaver</name>
    <name type="synonym">Nephila clavipes</name>
    <dbReference type="NCBI Taxonomy" id="2585209"/>
    <lineage>
        <taxon>Eukaryota</taxon>
        <taxon>Metazoa</taxon>
        <taxon>Ecdysozoa</taxon>
        <taxon>Arthropoda</taxon>
        <taxon>Chelicerata</taxon>
        <taxon>Arachnida</taxon>
        <taxon>Araneae</taxon>
        <taxon>Araneomorphae</taxon>
        <taxon>Entelegynae</taxon>
        <taxon>Araneoidea</taxon>
        <taxon>Nephilidae</taxon>
        <taxon>Trichonephila</taxon>
    </lineage>
</organism>
<dbReference type="PANTHER" id="PTHR13162">
    <property type="entry name" value="CCR4-NOT TRANSCRIPTION COMPLEX"/>
    <property type="match status" value="1"/>
</dbReference>
<keyword evidence="3" id="KW-1185">Reference proteome</keyword>
<evidence type="ECO:0000313" key="2">
    <source>
        <dbReference type="EMBL" id="GFY28149.1"/>
    </source>
</evidence>
<dbReference type="GO" id="GO:0017148">
    <property type="term" value="P:negative regulation of translation"/>
    <property type="evidence" value="ECO:0007669"/>
    <property type="project" value="InterPro"/>
</dbReference>
<dbReference type="InterPro" id="IPR040398">
    <property type="entry name" value="Not1"/>
</dbReference>
<accession>A0A8X6W4T5</accession>
<evidence type="ECO:0000313" key="3">
    <source>
        <dbReference type="Proteomes" id="UP000887159"/>
    </source>
</evidence>
<sequence>MEHFDFQEDSVAVELILIDFQNIWPLVTEENYLLILVQLVAYHGLEAERHLLRCLFSHVDFSGDGKSSGKDFHQTQLLIQECASILNRPNFVSTFCYAIDCPLQQQKSLQPSSLFSQLSKVLKLSSVQEIAFGLALLHSSNPELTNHAVNILKQKLPDFIKHICDQDSSQENSLYLPPVIAHLLLHQLNCGTKDFGIPSDIKRKLSKRLKKGNLHFVTSYHVEQKRYVFFVARREGRATNSRLGRHEASPGGTEDPS</sequence>
<dbReference type="EMBL" id="BMAU01021383">
    <property type="protein sequence ID" value="GFY28149.1"/>
    <property type="molecule type" value="Genomic_DNA"/>
</dbReference>
<feature type="domain" description="CCR4-NOT transcription complex subunit 1 N-terminal" evidence="1">
    <location>
        <begin position="36"/>
        <end position="170"/>
    </location>
</feature>
<dbReference type="InterPro" id="IPR055104">
    <property type="entry name" value="CNOT1_1st"/>
</dbReference>
<protein>
    <submittedName>
        <fullName evidence="2">CCR4-NOT transcription complex subunit 1</fullName>
    </submittedName>
</protein>
<dbReference type="GO" id="GO:0030015">
    <property type="term" value="C:CCR4-NOT core complex"/>
    <property type="evidence" value="ECO:0007669"/>
    <property type="project" value="InterPro"/>
</dbReference>
<reference evidence="2" key="1">
    <citation type="submission" date="2020-08" db="EMBL/GenBank/DDBJ databases">
        <title>Multicomponent nature underlies the extraordinary mechanical properties of spider dragline silk.</title>
        <authorList>
            <person name="Kono N."/>
            <person name="Nakamura H."/>
            <person name="Mori M."/>
            <person name="Yoshida Y."/>
            <person name="Ohtoshi R."/>
            <person name="Malay A.D."/>
            <person name="Moran D.A.P."/>
            <person name="Tomita M."/>
            <person name="Numata K."/>
            <person name="Arakawa K."/>
        </authorList>
    </citation>
    <scope>NUCLEOTIDE SEQUENCE</scope>
</reference>
<dbReference type="Pfam" id="PF22940">
    <property type="entry name" value="CNOT1_1st"/>
    <property type="match status" value="1"/>
</dbReference>